<keyword evidence="6 11" id="KW-0699">rRNA-binding</keyword>
<feature type="domain" description="Toprim" evidence="13">
    <location>
        <begin position="7"/>
        <end position="97"/>
    </location>
</feature>
<dbReference type="GO" id="GO:0046872">
    <property type="term" value="F:metal ion binding"/>
    <property type="evidence" value="ECO:0007669"/>
    <property type="project" value="UniProtKB-KW"/>
</dbReference>
<dbReference type="STRING" id="1173111.SAMN05444955_11661"/>
<keyword evidence="10 11" id="KW-0694">RNA-binding</keyword>
<keyword evidence="7 11" id="KW-0255">Endonuclease</keyword>
<dbReference type="PANTHER" id="PTHR39156:SF1">
    <property type="entry name" value="RIBONUCLEASE M5"/>
    <property type="match status" value="1"/>
</dbReference>
<organism evidence="14 15">
    <name type="scientific">Lihuaxuella thermophila</name>
    <dbReference type="NCBI Taxonomy" id="1173111"/>
    <lineage>
        <taxon>Bacteria</taxon>
        <taxon>Bacillati</taxon>
        <taxon>Bacillota</taxon>
        <taxon>Bacilli</taxon>
        <taxon>Bacillales</taxon>
        <taxon>Thermoactinomycetaceae</taxon>
        <taxon>Lihuaxuella</taxon>
    </lineage>
</organism>
<evidence type="ECO:0000256" key="10">
    <source>
        <dbReference type="ARBA" id="ARBA00022884"/>
    </source>
</evidence>
<dbReference type="FunFam" id="3.40.1360.10:FF:000006">
    <property type="entry name" value="Ribonuclease M5"/>
    <property type="match status" value="1"/>
</dbReference>
<dbReference type="RefSeq" id="WP_089971835.1">
    <property type="nucleotide sequence ID" value="NZ_FOCQ01000016.1"/>
</dbReference>
<dbReference type="EC" id="3.1.26.8" evidence="11 12"/>
<evidence type="ECO:0000256" key="1">
    <source>
        <dbReference type="ARBA" id="ARBA00022490"/>
    </source>
</evidence>
<dbReference type="SUPFAM" id="SSF110455">
    <property type="entry name" value="Toprim domain"/>
    <property type="match status" value="1"/>
</dbReference>
<dbReference type="InterPro" id="IPR004466">
    <property type="entry name" value="RNase_M5"/>
</dbReference>
<comment type="catalytic activity">
    <reaction evidence="11">
        <text>Endonucleolytic cleavage of RNA, removing 21 and 42 nucleotides, respectively, from the 5'- and 3'-termini of a 5S-rRNA precursor.</text>
        <dbReference type="EC" id="3.1.26.8"/>
    </reaction>
</comment>
<evidence type="ECO:0000256" key="7">
    <source>
        <dbReference type="ARBA" id="ARBA00022759"/>
    </source>
</evidence>
<keyword evidence="5" id="KW-0479">Metal-binding</keyword>
<sequence length="189" mass="21150">MSIPTIKEIIVVEGRNDTVAVRRAVIADTIETRGSAIGDRVLAEIRRAQAKRGVIVFTDPDYAGERIRRIISEEVPGVKHAFLPQDKAKSKHKIGIEHASPEAIVQALFGVRTEGGEIPCDPPISWEDYLHLGFAGQSDSGWFRQKVADELGIGYGNAKQFYRRLQVLRIGKEELYRAIERVRKDATDE</sequence>
<dbReference type="InterPro" id="IPR006171">
    <property type="entry name" value="TOPRIM_dom"/>
</dbReference>
<dbReference type="EMBL" id="FOCQ01000016">
    <property type="protein sequence ID" value="SEN64431.1"/>
    <property type="molecule type" value="Genomic_DNA"/>
</dbReference>
<evidence type="ECO:0000256" key="5">
    <source>
        <dbReference type="ARBA" id="ARBA00022723"/>
    </source>
</evidence>
<keyword evidence="8 11" id="KW-0378">Hydrolase</keyword>
<gene>
    <name evidence="11" type="primary">rnmV</name>
    <name evidence="14" type="ORF">SAMN05444955_11661</name>
</gene>
<evidence type="ECO:0000259" key="13">
    <source>
        <dbReference type="PROSITE" id="PS50880"/>
    </source>
</evidence>
<evidence type="ECO:0000256" key="4">
    <source>
        <dbReference type="ARBA" id="ARBA00022722"/>
    </source>
</evidence>
<keyword evidence="2 11" id="KW-0690">Ribosome biogenesis</keyword>
<dbReference type="AlphaFoldDB" id="A0A1H8I7W3"/>
<dbReference type="SMART" id="SM00493">
    <property type="entry name" value="TOPRIM"/>
    <property type="match status" value="1"/>
</dbReference>
<dbReference type="InterPro" id="IPR025156">
    <property type="entry name" value="RNase_M5_C"/>
</dbReference>
<evidence type="ECO:0000256" key="2">
    <source>
        <dbReference type="ARBA" id="ARBA00022517"/>
    </source>
</evidence>
<dbReference type="Pfam" id="PF13331">
    <property type="entry name" value="DUF4093"/>
    <property type="match status" value="1"/>
</dbReference>
<keyword evidence="4 11" id="KW-0540">Nuclease</keyword>
<evidence type="ECO:0000256" key="6">
    <source>
        <dbReference type="ARBA" id="ARBA00022730"/>
    </source>
</evidence>
<dbReference type="GO" id="GO:0043822">
    <property type="term" value="F:ribonuclease M5 activity"/>
    <property type="evidence" value="ECO:0007669"/>
    <property type="project" value="UniProtKB-UniRule"/>
</dbReference>
<evidence type="ECO:0000313" key="15">
    <source>
        <dbReference type="Proteomes" id="UP000199695"/>
    </source>
</evidence>
<dbReference type="HAMAP" id="MF_01469">
    <property type="entry name" value="RNase_M5"/>
    <property type="match status" value="1"/>
</dbReference>
<reference evidence="14 15" key="1">
    <citation type="submission" date="2016-10" db="EMBL/GenBank/DDBJ databases">
        <authorList>
            <person name="de Groot N.N."/>
        </authorList>
    </citation>
    <scope>NUCLEOTIDE SEQUENCE [LARGE SCALE GENOMIC DNA]</scope>
    <source>
        <strain evidence="14 15">DSM 46701</strain>
    </source>
</reference>
<proteinExistence type="inferred from homology"/>
<evidence type="ECO:0000313" key="14">
    <source>
        <dbReference type="EMBL" id="SEN64431.1"/>
    </source>
</evidence>
<keyword evidence="9" id="KW-0460">Magnesium</keyword>
<comment type="similarity">
    <text evidence="11">Belongs to the ribonuclease M5 family.</text>
</comment>
<dbReference type="NCBIfam" id="TIGR00334">
    <property type="entry name" value="5S_RNA_mat_M5"/>
    <property type="match status" value="1"/>
</dbReference>
<dbReference type="Pfam" id="PF13662">
    <property type="entry name" value="Toprim_4"/>
    <property type="match status" value="1"/>
</dbReference>
<name>A0A1H8I7W3_9BACL</name>
<dbReference type="PROSITE" id="PS50880">
    <property type="entry name" value="TOPRIM"/>
    <property type="match status" value="1"/>
</dbReference>
<comment type="function">
    <text evidence="11">Required for correct processing of both the 5' and 3' ends of 5S rRNA precursor. Cleaves both sides of a double-stranded region yielding mature 5S rRNA in one step.</text>
</comment>
<evidence type="ECO:0000256" key="8">
    <source>
        <dbReference type="ARBA" id="ARBA00022801"/>
    </source>
</evidence>
<dbReference type="GO" id="GO:0005737">
    <property type="term" value="C:cytoplasm"/>
    <property type="evidence" value="ECO:0007669"/>
    <property type="project" value="UniProtKB-SubCell"/>
</dbReference>
<dbReference type="GO" id="GO:0019843">
    <property type="term" value="F:rRNA binding"/>
    <property type="evidence" value="ECO:0007669"/>
    <property type="project" value="UniProtKB-KW"/>
</dbReference>
<dbReference type="PANTHER" id="PTHR39156">
    <property type="entry name" value="RIBONUCLEASE M5"/>
    <property type="match status" value="1"/>
</dbReference>
<evidence type="ECO:0000256" key="12">
    <source>
        <dbReference type="NCBIfam" id="TIGR00334"/>
    </source>
</evidence>
<keyword evidence="15" id="KW-1185">Reference proteome</keyword>
<dbReference type="Proteomes" id="UP000199695">
    <property type="component" value="Unassembled WGS sequence"/>
</dbReference>
<keyword evidence="1 11" id="KW-0963">Cytoplasm</keyword>
<evidence type="ECO:0000256" key="9">
    <source>
        <dbReference type="ARBA" id="ARBA00022842"/>
    </source>
</evidence>
<evidence type="ECO:0000256" key="3">
    <source>
        <dbReference type="ARBA" id="ARBA00022552"/>
    </source>
</evidence>
<dbReference type="CDD" id="cd01027">
    <property type="entry name" value="TOPRIM_RNase_M5_like"/>
    <property type="match status" value="1"/>
</dbReference>
<dbReference type="OrthoDB" id="9791329at2"/>
<protein>
    <recommendedName>
        <fullName evidence="11 12">Ribonuclease M5</fullName>
        <ecNumber evidence="11 12">3.1.26.8</ecNumber>
    </recommendedName>
    <alternativeName>
        <fullName evidence="11">RNase M5</fullName>
    </alternativeName>
    <alternativeName>
        <fullName evidence="11">Ribosomal RNA terminal maturase M5</fullName>
    </alternativeName>
</protein>
<dbReference type="InterPro" id="IPR034141">
    <property type="entry name" value="TOPRIM_RNase_M5-like"/>
</dbReference>
<keyword evidence="3 11" id="KW-0698">rRNA processing</keyword>
<dbReference type="Gene3D" id="3.40.1360.10">
    <property type="match status" value="1"/>
</dbReference>
<dbReference type="GO" id="GO:0006364">
    <property type="term" value="P:rRNA processing"/>
    <property type="evidence" value="ECO:0007669"/>
    <property type="project" value="UniProtKB-UniRule"/>
</dbReference>
<accession>A0A1H8I7W3</accession>
<evidence type="ECO:0000256" key="11">
    <source>
        <dbReference type="HAMAP-Rule" id="MF_01469"/>
    </source>
</evidence>
<comment type="subcellular location">
    <subcellularLocation>
        <location evidence="11">Cytoplasm</location>
    </subcellularLocation>
</comment>